<evidence type="ECO:0000313" key="1">
    <source>
        <dbReference type="EMBL" id="KAG2588669.1"/>
    </source>
</evidence>
<comment type="caution">
    <text evidence="1">The sequence shown here is derived from an EMBL/GenBank/DDBJ whole genome shotgun (WGS) entry which is preliminary data.</text>
</comment>
<dbReference type="Proteomes" id="UP000823388">
    <property type="component" value="Chromosome 5N"/>
</dbReference>
<protein>
    <submittedName>
        <fullName evidence="1">Uncharacterized protein</fullName>
    </submittedName>
</protein>
<dbReference type="AlphaFoldDB" id="A0A8T0RWC1"/>
<sequence length="168" mass="18624">MAIKFNTQRRAKWQRLKEQGARRMQAAITTIAAAPTDEAPADRRAGEQGRQMCSVVWVPGTGLGGQHHGRCARSVAAARALRTRLPPVVSVVSNSNLVQLSAKELLAQHFFSLIGLAQHWLLQLQLPSGVRAKSRCRCKYQSVHVQDGKTTSSLLVHSWKRKNARIKL</sequence>
<evidence type="ECO:0000313" key="2">
    <source>
        <dbReference type="Proteomes" id="UP000823388"/>
    </source>
</evidence>
<organism evidence="1 2">
    <name type="scientific">Panicum virgatum</name>
    <name type="common">Blackwell switchgrass</name>
    <dbReference type="NCBI Taxonomy" id="38727"/>
    <lineage>
        <taxon>Eukaryota</taxon>
        <taxon>Viridiplantae</taxon>
        <taxon>Streptophyta</taxon>
        <taxon>Embryophyta</taxon>
        <taxon>Tracheophyta</taxon>
        <taxon>Spermatophyta</taxon>
        <taxon>Magnoliopsida</taxon>
        <taxon>Liliopsida</taxon>
        <taxon>Poales</taxon>
        <taxon>Poaceae</taxon>
        <taxon>PACMAD clade</taxon>
        <taxon>Panicoideae</taxon>
        <taxon>Panicodae</taxon>
        <taxon>Paniceae</taxon>
        <taxon>Panicinae</taxon>
        <taxon>Panicum</taxon>
        <taxon>Panicum sect. Hiantes</taxon>
    </lineage>
</organism>
<dbReference type="EMBL" id="CM029046">
    <property type="protein sequence ID" value="KAG2588669.1"/>
    <property type="molecule type" value="Genomic_DNA"/>
</dbReference>
<name>A0A8T0RWC1_PANVG</name>
<accession>A0A8T0RWC1</accession>
<reference evidence="1 2" key="1">
    <citation type="submission" date="2020-05" db="EMBL/GenBank/DDBJ databases">
        <title>WGS assembly of Panicum virgatum.</title>
        <authorList>
            <person name="Lovell J.T."/>
            <person name="Jenkins J."/>
            <person name="Shu S."/>
            <person name="Juenger T.E."/>
            <person name="Schmutz J."/>
        </authorList>
    </citation>
    <scope>NUCLEOTIDE SEQUENCE [LARGE SCALE GENOMIC DNA]</scope>
    <source>
        <strain evidence="2">cv. AP13</strain>
    </source>
</reference>
<keyword evidence="2" id="KW-1185">Reference proteome</keyword>
<proteinExistence type="predicted"/>
<gene>
    <name evidence="1" type="ORF">PVAP13_5NG228300</name>
</gene>